<organism evidence="2 3">
    <name type="scientific">Collybiopsis confluens</name>
    <dbReference type="NCBI Taxonomy" id="2823264"/>
    <lineage>
        <taxon>Eukaryota</taxon>
        <taxon>Fungi</taxon>
        <taxon>Dikarya</taxon>
        <taxon>Basidiomycota</taxon>
        <taxon>Agaricomycotina</taxon>
        <taxon>Agaricomycetes</taxon>
        <taxon>Agaricomycetidae</taxon>
        <taxon>Agaricales</taxon>
        <taxon>Marasmiineae</taxon>
        <taxon>Omphalotaceae</taxon>
        <taxon>Collybiopsis</taxon>
    </lineage>
</organism>
<protein>
    <submittedName>
        <fullName evidence="2">Uncharacterized protein</fullName>
    </submittedName>
</protein>
<accession>A0A8H5H7E4</accession>
<dbReference type="AlphaFoldDB" id="A0A8H5H7E4"/>
<feature type="compositionally biased region" description="Basic and acidic residues" evidence="1">
    <location>
        <begin position="550"/>
        <end position="562"/>
    </location>
</feature>
<feature type="region of interest" description="Disordered" evidence="1">
    <location>
        <begin position="524"/>
        <end position="562"/>
    </location>
</feature>
<comment type="caution">
    <text evidence="2">The sequence shown here is derived from an EMBL/GenBank/DDBJ whole genome shotgun (WGS) entry which is preliminary data.</text>
</comment>
<feature type="compositionally biased region" description="Basic and acidic residues" evidence="1">
    <location>
        <begin position="524"/>
        <end position="541"/>
    </location>
</feature>
<name>A0A8H5H7E4_9AGAR</name>
<evidence type="ECO:0000313" key="3">
    <source>
        <dbReference type="Proteomes" id="UP000518752"/>
    </source>
</evidence>
<evidence type="ECO:0000313" key="2">
    <source>
        <dbReference type="EMBL" id="KAF5378029.1"/>
    </source>
</evidence>
<dbReference type="EMBL" id="JAACJN010000079">
    <property type="protein sequence ID" value="KAF5378029.1"/>
    <property type="molecule type" value="Genomic_DNA"/>
</dbReference>
<proteinExistence type="predicted"/>
<dbReference type="Proteomes" id="UP000518752">
    <property type="component" value="Unassembled WGS sequence"/>
</dbReference>
<sequence>MNTCKIVFMKLVLRTSPEQFDLASRQTSLHIRPLWGSGVLLRLYGPFAILNSSSGTGWQLGYLINCRYGVSPLREVTDVFNPTLTTPRRRSYFSTTICDNIQVDSGALDPAHKTPGYHSSSITIGEKKNYAKFDLEIWTRRDTSDLRWRRTIERYWKNPPPPEQEIITIETARHINSGLYGGLQITAERQLMYKRVRQVHQAHQFDTDQSPVRGLIMIGQPGIGKSSFMIRELGAGRPVYILNSTGKVFFVAKEGVWLSLTTKLLHHDHFPVPEAERLLVLIDSSQCPDPAVQDAGFVVFCPSPGISRCKEMLKHAYGLFIMNPWRWDELRRYAYSKFPQLHKLNPAVVRDIVCDAEFFCPPTPRDLEAYLPDVLTQNNRFNPGPNTNRISLGMRSSLDLILSAKELTRHLSTAIYDPHSTHKLLRVQRTEEADLSILPHYDSSHLVFASRHAEMLVLQKLPKLHREKLYLSYLFLSRTPNGAGTQYGFLFMRTLCHDHAKDKYVRFGDVARAELQLTTVETKSQVKEDNVGKGDDTKEGGEPNDNEEGDKEKNGEWDDVGKEEGSNLRIFSSHDELMPTPGVLWIPRTNNNPLFDAVIFEPGNGKYAATAWVIQLPTVTLQTSMKTGMKTGMQKLQRSMTTSGS</sequence>
<gene>
    <name evidence="2" type="ORF">D9757_011509</name>
</gene>
<keyword evidence="3" id="KW-1185">Reference proteome</keyword>
<reference evidence="2 3" key="1">
    <citation type="journal article" date="2020" name="ISME J.">
        <title>Uncovering the hidden diversity of litter-decomposition mechanisms in mushroom-forming fungi.</title>
        <authorList>
            <person name="Floudas D."/>
            <person name="Bentzer J."/>
            <person name="Ahren D."/>
            <person name="Johansson T."/>
            <person name="Persson P."/>
            <person name="Tunlid A."/>
        </authorList>
    </citation>
    <scope>NUCLEOTIDE SEQUENCE [LARGE SCALE GENOMIC DNA]</scope>
    <source>
        <strain evidence="2 3">CBS 406.79</strain>
    </source>
</reference>
<evidence type="ECO:0000256" key="1">
    <source>
        <dbReference type="SAM" id="MobiDB-lite"/>
    </source>
</evidence>
<dbReference type="OrthoDB" id="2340858at2759"/>